<dbReference type="PANTHER" id="PTHR11214:SF349">
    <property type="entry name" value="BETA-1,3-GALACTOSYLTRANSFERASE BRN"/>
    <property type="match status" value="1"/>
</dbReference>
<dbReference type="PANTHER" id="PTHR11214">
    <property type="entry name" value="BETA-1,3-N-ACETYLGLUCOSAMINYLTRANSFERASE"/>
    <property type="match status" value="1"/>
</dbReference>
<proteinExistence type="inferred from homology"/>
<dbReference type="GO" id="GO:0016758">
    <property type="term" value="F:hexosyltransferase activity"/>
    <property type="evidence" value="ECO:0007669"/>
    <property type="project" value="InterPro"/>
</dbReference>
<evidence type="ECO:0000256" key="5">
    <source>
        <dbReference type="ARBA" id="ARBA00022692"/>
    </source>
</evidence>
<dbReference type="EMBL" id="NEDP02003256">
    <property type="protein sequence ID" value="OWF49091.1"/>
    <property type="molecule type" value="Genomic_DNA"/>
</dbReference>
<keyword evidence="6" id="KW-0735">Signal-anchor</keyword>
<organism evidence="12 13">
    <name type="scientific">Mizuhopecten yessoensis</name>
    <name type="common">Japanese scallop</name>
    <name type="synonym">Patinopecten yessoensis</name>
    <dbReference type="NCBI Taxonomy" id="6573"/>
    <lineage>
        <taxon>Eukaryota</taxon>
        <taxon>Metazoa</taxon>
        <taxon>Spiralia</taxon>
        <taxon>Lophotrochozoa</taxon>
        <taxon>Mollusca</taxon>
        <taxon>Bivalvia</taxon>
        <taxon>Autobranchia</taxon>
        <taxon>Pteriomorphia</taxon>
        <taxon>Pectinida</taxon>
        <taxon>Pectinoidea</taxon>
        <taxon>Pectinidae</taxon>
        <taxon>Mizuhopecten</taxon>
    </lineage>
</organism>
<keyword evidence="7 11" id="KW-1133">Transmembrane helix</keyword>
<gene>
    <name evidence="12" type="ORF">KP79_PYT20665</name>
</gene>
<evidence type="ECO:0000256" key="6">
    <source>
        <dbReference type="ARBA" id="ARBA00022968"/>
    </source>
</evidence>
<comment type="caution">
    <text evidence="12">The sequence shown here is derived from an EMBL/GenBank/DDBJ whole genome shotgun (WGS) entry which is preliminary data.</text>
</comment>
<sequence>MAKWTVTRPRCPLFHPIFAVSLISVLGLLLQMLNLALKTTSRPSIWDSEGNIHSFLIPTDELNSSDIEYLSYQKAYAYPPEEGNLSQMIRDYISHDKPIPLKVINPHPFSYIHRPLPCSFDNGASGKMIVLIKSFALNFGFRKAQRTLWKSVNQTSMCYVFMLGYNGNPGVQRRINEEANRYRDVMQEDFIDAYFNNTYKTIMAYNWVVRYCPDANILLFQDDDYHVKWNEVAIYMRKQFQDKSENVYCGSLALNAPPYRKENTKWFLTFQDYPFDLFPPYIGGGAYVVSFDVAQRFQRAFSYVRYLGIDDVYLGIVAQKLSIRSENETLLDTVNRDSLAKECSHVVDNIINDKCDLADRKREIFELGLQTTTLPTKAIVLVNGQPVEVDDTIYLSYDEEFAYPLKVRLDEAVKGVVLYNNKIRFSPINVHNFSTINQPLPCSYPSQTGRHQNLLILVKVDSSNYKIRNEIRSLWKSLNDPAIRVIFLLGHSSKIQTRVDKESAHHKDILQEKFKEHHMHSTRKIVMGFNWVETKCSKADLVLVLESIYHVNSTQMIDHLQRLSKKKDVFIGKLWKNVSPHREKDNKWKLSYDHYPFDKFPPYLSGGAFVTSFNIVRKFKIAFPYVKYFGIDDVYLGIIAKKLRIIPTHDSYFEPLSTIALVKRCPREFYRIVNGRCVEQNSLPSSGSNKHYMCNIFLYFYLSAYSFIQILYFC</sequence>
<keyword evidence="9 11" id="KW-0472">Membrane</keyword>
<accession>A0A210QKE9</accession>
<evidence type="ECO:0000313" key="12">
    <source>
        <dbReference type="EMBL" id="OWF49091.1"/>
    </source>
</evidence>
<evidence type="ECO:0000256" key="1">
    <source>
        <dbReference type="ARBA" id="ARBA00004323"/>
    </source>
</evidence>
<evidence type="ECO:0000256" key="3">
    <source>
        <dbReference type="ARBA" id="ARBA00022676"/>
    </source>
</evidence>
<dbReference type="FunFam" id="3.90.550.50:FF:000001">
    <property type="entry name" value="Hexosyltransferase"/>
    <property type="match status" value="2"/>
</dbReference>
<dbReference type="GO" id="GO:0008194">
    <property type="term" value="F:UDP-glycosyltransferase activity"/>
    <property type="evidence" value="ECO:0007669"/>
    <property type="project" value="TreeGrafter"/>
</dbReference>
<feature type="transmembrane region" description="Helical" evidence="11">
    <location>
        <begin position="12"/>
        <end position="33"/>
    </location>
</feature>
<keyword evidence="4 12" id="KW-0808">Transferase</keyword>
<evidence type="ECO:0000256" key="11">
    <source>
        <dbReference type="SAM" id="Phobius"/>
    </source>
</evidence>
<comment type="subcellular location">
    <subcellularLocation>
        <location evidence="1">Golgi apparatus membrane</location>
        <topology evidence="1">Single-pass type II membrane protein</topology>
    </subcellularLocation>
</comment>
<protein>
    <submittedName>
        <fullName evidence="12">Beta-1,3-galactosyltransferase 5</fullName>
    </submittedName>
</protein>
<evidence type="ECO:0000256" key="4">
    <source>
        <dbReference type="ARBA" id="ARBA00022679"/>
    </source>
</evidence>
<dbReference type="InterPro" id="IPR002659">
    <property type="entry name" value="Glyco_trans_31"/>
</dbReference>
<keyword evidence="3 12" id="KW-0328">Glycosyltransferase</keyword>
<dbReference type="Pfam" id="PF01762">
    <property type="entry name" value="Galactosyl_T"/>
    <property type="match status" value="2"/>
</dbReference>
<evidence type="ECO:0000256" key="7">
    <source>
        <dbReference type="ARBA" id="ARBA00022989"/>
    </source>
</evidence>
<keyword evidence="8" id="KW-0333">Golgi apparatus</keyword>
<keyword evidence="10" id="KW-0325">Glycoprotein</keyword>
<keyword evidence="5 11" id="KW-0812">Transmembrane</keyword>
<dbReference type="OrthoDB" id="2139606at2759"/>
<dbReference type="Gene3D" id="3.90.550.50">
    <property type="match status" value="2"/>
</dbReference>
<keyword evidence="13" id="KW-1185">Reference proteome</keyword>
<dbReference type="Proteomes" id="UP000242188">
    <property type="component" value="Unassembled WGS sequence"/>
</dbReference>
<evidence type="ECO:0000313" key="13">
    <source>
        <dbReference type="Proteomes" id="UP000242188"/>
    </source>
</evidence>
<evidence type="ECO:0000256" key="2">
    <source>
        <dbReference type="ARBA" id="ARBA00008661"/>
    </source>
</evidence>
<evidence type="ECO:0000256" key="9">
    <source>
        <dbReference type="ARBA" id="ARBA00023136"/>
    </source>
</evidence>
<evidence type="ECO:0000256" key="10">
    <source>
        <dbReference type="ARBA" id="ARBA00023180"/>
    </source>
</evidence>
<evidence type="ECO:0000256" key="8">
    <source>
        <dbReference type="ARBA" id="ARBA00023034"/>
    </source>
</evidence>
<comment type="similarity">
    <text evidence="2">Belongs to the glycosyltransferase 31 family.</text>
</comment>
<dbReference type="GO" id="GO:0000139">
    <property type="term" value="C:Golgi membrane"/>
    <property type="evidence" value="ECO:0007669"/>
    <property type="project" value="UniProtKB-SubCell"/>
</dbReference>
<dbReference type="AlphaFoldDB" id="A0A210QKE9"/>
<reference evidence="12 13" key="1">
    <citation type="journal article" date="2017" name="Nat. Ecol. Evol.">
        <title>Scallop genome provides insights into evolution of bilaterian karyotype and development.</title>
        <authorList>
            <person name="Wang S."/>
            <person name="Zhang J."/>
            <person name="Jiao W."/>
            <person name="Li J."/>
            <person name="Xun X."/>
            <person name="Sun Y."/>
            <person name="Guo X."/>
            <person name="Huan P."/>
            <person name="Dong B."/>
            <person name="Zhang L."/>
            <person name="Hu X."/>
            <person name="Sun X."/>
            <person name="Wang J."/>
            <person name="Zhao C."/>
            <person name="Wang Y."/>
            <person name="Wang D."/>
            <person name="Huang X."/>
            <person name="Wang R."/>
            <person name="Lv J."/>
            <person name="Li Y."/>
            <person name="Zhang Z."/>
            <person name="Liu B."/>
            <person name="Lu W."/>
            <person name="Hui Y."/>
            <person name="Liang J."/>
            <person name="Zhou Z."/>
            <person name="Hou R."/>
            <person name="Li X."/>
            <person name="Liu Y."/>
            <person name="Li H."/>
            <person name="Ning X."/>
            <person name="Lin Y."/>
            <person name="Zhao L."/>
            <person name="Xing Q."/>
            <person name="Dou J."/>
            <person name="Li Y."/>
            <person name="Mao J."/>
            <person name="Guo H."/>
            <person name="Dou H."/>
            <person name="Li T."/>
            <person name="Mu C."/>
            <person name="Jiang W."/>
            <person name="Fu Q."/>
            <person name="Fu X."/>
            <person name="Miao Y."/>
            <person name="Liu J."/>
            <person name="Yu Q."/>
            <person name="Li R."/>
            <person name="Liao H."/>
            <person name="Li X."/>
            <person name="Kong Y."/>
            <person name="Jiang Z."/>
            <person name="Chourrout D."/>
            <person name="Li R."/>
            <person name="Bao Z."/>
        </authorList>
    </citation>
    <scope>NUCLEOTIDE SEQUENCE [LARGE SCALE GENOMIC DNA]</scope>
    <source>
        <strain evidence="12 13">PY_sf001</strain>
    </source>
</reference>
<name>A0A210QKE9_MIZYE</name>
<dbReference type="GO" id="GO:0006493">
    <property type="term" value="P:protein O-linked glycosylation"/>
    <property type="evidence" value="ECO:0007669"/>
    <property type="project" value="TreeGrafter"/>
</dbReference>